<evidence type="ECO:0000313" key="2">
    <source>
        <dbReference type="EMBL" id="KAH7638855.1"/>
    </source>
</evidence>
<reference evidence="2" key="1">
    <citation type="submission" date="2020-06" db="EMBL/GenBank/DDBJ databases">
        <authorList>
            <person name="Ji K."/>
            <person name="Li J."/>
        </authorList>
    </citation>
    <scope>NUCLEOTIDE SEQUENCE</scope>
    <source>
        <strain evidence="2">JKM2019</strain>
        <tissue evidence="2">Whole body</tissue>
    </source>
</reference>
<comment type="caution">
    <text evidence="2">The sequence shown here is derived from an EMBL/GenBank/DDBJ whole genome shotgun (WGS) entry which is preliminary data.</text>
</comment>
<feature type="compositionally biased region" description="Low complexity" evidence="1">
    <location>
        <begin position="675"/>
        <end position="684"/>
    </location>
</feature>
<feature type="region of interest" description="Disordered" evidence="1">
    <location>
        <begin position="754"/>
        <end position="800"/>
    </location>
</feature>
<dbReference type="Proteomes" id="UP000828236">
    <property type="component" value="Unassembled WGS sequence"/>
</dbReference>
<reference evidence="2" key="2">
    <citation type="journal article" date="2021" name="World Allergy Organ. J.">
        <title>Chromosome-level assembly of Dermatophagoides farinae genome and transcriptome reveals two novel allergens Der f 37 and Der f 39.</title>
        <authorList>
            <person name="Chen J."/>
            <person name="Cai Z."/>
            <person name="Fan D."/>
            <person name="Hu J."/>
            <person name="Hou Y."/>
            <person name="He Y."/>
            <person name="Zhang Z."/>
            <person name="Zhao Z."/>
            <person name="Gao P."/>
            <person name="Hu W."/>
            <person name="Sun J."/>
            <person name="Li J."/>
            <person name="Ji K."/>
        </authorList>
    </citation>
    <scope>NUCLEOTIDE SEQUENCE</scope>
    <source>
        <strain evidence="2">JKM2019</strain>
    </source>
</reference>
<feature type="compositionally biased region" description="Polar residues" evidence="1">
    <location>
        <begin position="665"/>
        <end position="674"/>
    </location>
</feature>
<name>A0A9D4NWI9_DERFA</name>
<organism evidence="2">
    <name type="scientific">Dermatophagoides farinae</name>
    <name type="common">American house dust mite</name>
    <dbReference type="NCBI Taxonomy" id="6954"/>
    <lineage>
        <taxon>Eukaryota</taxon>
        <taxon>Metazoa</taxon>
        <taxon>Ecdysozoa</taxon>
        <taxon>Arthropoda</taxon>
        <taxon>Chelicerata</taxon>
        <taxon>Arachnida</taxon>
        <taxon>Acari</taxon>
        <taxon>Acariformes</taxon>
        <taxon>Sarcoptiformes</taxon>
        <taxon>Astigmata</taxon>
        <taxon>Psoroptidia</taxon>
        <taxon>Analgoidea</taxon>
        <taxon>Pyroglyphidae</taxon>
        <taxon>Dermatophagoidinae</taxon>
        <taxon>Dermatophagoides</taxon>
    </lineage>
</organism>
<feature type="compositionally biased region" description="Polar residues" evidence="1">
    <location>
        <begin position="762"/>
        <end position="775"/>
    </location>
</feature>
<feature type="region of interest" description="Disordered" evidence="1">
    <location>
        <begin position="628"/>
        <end position="684"/>
    </location>
</feature>
<protein>
    <submittedName>
        <fullName evidence="2">Uncharacterized protein</fullName>
    </submittedName>
</protein>
<gene>
    <name evidence="2" type="ORF">HUG17_2888</name>
</gene>
<accession>A0A9D4NWI9</accession>
<dbReference type="AlphaFoldDB" id="A0A9D4NWI9"/>
<dbReference type="EMBL" id="SDOV01000007">
    <property type="protein sequence ID" value="KAH7638855.1"/>
    <property type="molecule type" value="Genomic_DNA"/>
</dbReference>
<evidence type="ECO:0000256" key="1">
    <source>
        <dbReference type="SAM" id="MobiDB-lite"/>
    </source>
</evidence>
<proteinExistence type="predicted"/>
<dbReference type="OrthoDB" id="10447906at2759"/>
<sequence>MQEINDFYRYSMTIDNYKISTNDFTRDILVTVFDKQNCFRIERGKKHRYNGNAISRYMTKVKLVLDNEEKTDRIAREWSLYHQNANFFSIHSNDDNLHVHYERPWIGSFEWTDNCGENLQIVMSIKWHLSSFQFCRFNDPKNDDDKISSRNLKCRPLECTHTYHRTLHIIFETYYFGACGSLSLIDRCSADILILYFNSSVIYDLKRGFFDPFCQKNQLYKFKTFDSNFCQYNYDGTSKLSSMLALYSSTKLEKIPQSHNAFDFNENHYADSVNMINAQFTTRIITGVESRRCLNSKDTIIADYVHTPNEGIELEFETVFLQYQEIIEIVIEIEICDKQFNRMNIKNDVYKYLATHPEERSKFLQILPNRTRFNDQLIDYTQMNCDPFVVSLLYVPSGKIMNSNNMEKIYATIGFTCTKADLRRIFDNARNGRYNFNYHNNNNNTVSSIEFKNEKQQPLELTIHVTYKSFQFGSILSEQFKKIAKHESGFLLFDAIIEDRLFVHASNVLPLESKKSQSINHHQNDNTDQLKVFKTDLIFHVKNKIEHHLMLDGVRIKLENSNQFIVKQKNHLFRLDIGTNYTCKKNPNSDILQFTHYPNFKLIRNCVKKSKIENDESLIVKSNCPLEKESSFEQQQEDQYHSYSNHINNHDDDDDDDTDNDDYDQQQLLMNDSNTVSSTTIETPPITTTKIMKKVLTSNNCIQQQQQQHGGGHTVDGNQLNLNIGKKRARKLRIDKPNSLITLKQYPCGIVDDNKSEELSNDRPNTQLIDTNSIGQKRRRQRSSSLSSSPSITEREDSDD</sequence>
<feature type="compositionally biased region" description="Acidic residues" evidence="1">
    <location>
        <begin position="651"/>
        <end position="664"/>
    </location>
</feature>